<dbReference type="SUPFAM" id="SSF103473">
    <property type="entry name" value="MFS general substrate transporter"/>
    <property type="match status" value="1"/>
</dbReference>
<dbReference type="PANTHER" id="PTHR11662">
    <property type="entry name" value="SOLUTE CARRIER FAMILY 17"/>
    <property type="match status" value="1"/>
</dbReference>
<feature type="domain" description="Major facilitator superfamily (MFS) profile" evidence="7">
    <location>
        <begin position="16"/>
        <end position="428"/>
    </location>
</feature>
<keyword evidence="4 6" id="KW-1133">Transmembrane helix</keyword>
<sequence length="443" mass="48867">MSTKVAEKAWGYRHVILLVVWALYLINYLDRIAVLTFLPYIKEDLSLTTVQVGWLGSIFFFGYALAQFSAGFLSDKIGAKKTMGIAITVFTGVTFLTGLVQNFTQFIILRLGLALGEGHHYTPAIRALADWMPNHEKGRASGFFATVFGFAPMLTPLIVTSMAVAWFGGAWRPVFFCLAVPGVIGILILWKFMHNTPSEALAKGAVKKDEYDMIVDSIGQDQKITGVNYDTKLIFTDSKFYLYSVAWFMQLMIYWGMTTWVAFFLVTAHGFNIKTMGILAGVPYAAAILAQFLGGIVADKWFQGRPRIVCVIAFLGCIPSLYFLGQVPSGSITPLVILLALCGFFINFNWGVIQSYPSYRYPKEIVGRAMGIANGVGQFGSFVSPMIASYLIITNAAGVSDFSRVFIFWAIAAAVAATAFFFLKEEAIDAEPFKIVNEKKIAS</sequence>
<dbReference type="InterPro" id="IPR050382">
    <property type="entry name" value="MFS_Na/Anion_cotransporter"/>
</dbReference>
<feature type="transmembrane region" description="Helical" evidence="6">
    <location>
        <begin position="240"/>
        <end position="266"/>
    </location>
</feature>
<evidence type="ECO:0000256" key="1">
    <source>
        <dbReference type="ARBA" id="ARBA00004651"/>
    </source>
</evidence>
<comment type="caution">
    <text evidence="8">The sequence shown here is derived from an EMBL/GenBank/DDBJ whole genome shotgun (WGS) entry which is preliminary data.</text>
</comment>
<protein>
    <submittedName>
        <fullName evidence="8">Putative glucarate transporter</fullName>
    </submittedName>
</protein>
<dbReference type="InterPro" id="IPR020846">
    <property type="entry name" value="MFS_dom"/>
</dbReference>
<evidence type="ECO:0000256" key="5">
    <source>
        <dbReference type="ARBA" id="ARBA00023136"/>
    </source>
</evidence>
<evidence type="ECO:0000313" key="8">
    <source>
        <dbReference type="EMBL" id="KUG03643.1"/>
    </source>
</evidence>
<feature type="transmembrane region" description="Helical" evidence="6">
    <location>
        <begin position="278"/>
        <end position="296"/>
    </location>
</feature>
<dbReference type="GO" id="GO:0005886">
    <property type="term" value="C:plasma membrane"/>
    <property type="evidence" value="ECO:0007669"/>
    <property type="project" value="UniProtKB-SubCell"/>
</dbReference>
<dbReference type="Gene3D" id="1.20.1250.20">
    <property type="entry name" value="MFS general substrate transporter like domains"/>
    <property type="match status" value="2"/>
</dbReference>
<keyword evidence="5 6" id="KW-0472">Membrane</keyword>
<name>A0A0W8E4U2_9ZZZZ</name>
<evidence type="ECO:0000256" key="2">
    <source>
        <dbReference type="ARBA" id="ARBA00022475"/>
    </source>
</evidence>
<dbReference type="GO" id="GO:0022857">
    <property type="term" value="F:transmembrane transporter activity"/>
    <property type="evidence" value="ECO:0007669"/>
    <property type="project" value="InterPro"/>
</dbReference>
<dbReference type="Pfam" id="PF07690">
    <property type="entry name" value="MFS_1"/>
    <property type="match status" value="1"/>
</dbReference>
<comment type="subcellular location">
    <subcellularLocation>
        <location evidence="1">Cell membrane</location>
        <topology evidence="1">Multi-pass membrane protein</topology>
    </subcellularLocation>
</comment>
<dbReference type="InterPro" id="IPR000849">
    <property type="entry name" value="Sugar_P_transporter"/>
</dbReference>
<feature type="transmembrane region" description="Helical" evidence="6">
    <location>
        <begin position="173"/>
        <end position="193"/>
    </location>
</feature>
<dbReference type="PANTHER" id="PTHR11662:SF399">
    <property type="entry name" value="FI19708P1-RELATED"/>
    <property type="match status" value="1"/>
</dbReference>
<feature type="transmembrane region" description="Helical" evidence="6">
    <location>
        <begin position="331"/>
        <end position="350"/>
    </location>
</feature>
<feature type="transmembrane region" description="Helical" evidence="6">
    <location>
        <begin position="12"/>
        <end position="29"/>
    </location>
</feature>
<reference evidence="8" key="1">
    <citation type="journal article" date="2015" name="Proc. Natl. Acad. Sci. U.S.A.">
        <title>Networks of energetic and metabolic interactions define dynamics in microbial communities.</title>
        <authorList>
            <person name="Embree M."/>
            <person name="Liu J.K."/>
            <person name="Al-Bassam M.M."/>
            <person name="Zengler K."/>
        </authorList>
    </citation>
    <scope>NUCLEOTIDE SEQUENCE</scope>
</reference>
<dbReference type="CDD" id="cd17319">
    <property type="entry name" value="MFS_ExuT_GudP_like"/>
    <property type="match status" value="1"/>
</dbReference>
<dbReference type="InterPro" id="IPR011701">
    <property type="entry name" value="MFS"/>
</dbReference>
<dbReference type="PIRSF" id="PIRSF002808">
    <property type="entry name" value="Hexose_phosphate_transp"/>
    <property type="match status" value="1"/>
</dbReference>
<proteinExistence type="predicted"/>
<keyword evidence="3 6" id="KW-0812">Transmembrane</keyword>
<evidence type="ECO:0000259" key="7">
    <source>
        <dbReference type="PROSITE" id="PS50850"/>
    </source>
</evidence>
<evidence type="ECO:0000256" key="3">
    <source>
        <dbReference type="ARBA" id="ARBA00022692"/>
    </source>
</evidence>
<feature type="transmembrane region" description="Helical" evidence="6">
    <location>
        <begin position="405"/>
        <end position="423"/>
    </location>
</feature>
<gene>
    <name evidence="8" type="ORF">ASZ90_018956</name>
</gene>
<dbReference type="EMBL" id="LNQE01001874">
    <property type="protein sequence ID" value="KUG03643.1"/>
    <property type="molecule type" value="Genomic_DNA"/>
</dbReference>
<evidence type="ECO:0000256" key="4">
    <source>
        <dbReference type="ARBA" id="ARBA00022989"/>
    </source>
</evidence>
<accession>A0A0W8E4U2</accession>
<feature type="transmembrane region" description="Helical" evidence="6">
    <location>
        <begin position="308"/>
        <end position="325"/>
    </location>
</feature>
<keyword evidence="2" id="KW-1003">Cell membrane</keyword>
<dbReference type="InterPro" id="IPR036259">
    <property type="entry name" value="MFS_trans_sf"/>
</dbReference>
<dbReference type="AlphaFoldDB" id="A0A0W8E4U2"/>
<feature type="transmembrane region" description="Helical" evidence="6">
    <location>
        <begin position="49"/>
        <end position="73"/>
    </location>
</feature>
<feature type="transmembrane region" description="Helical" evidence="6">
    <location>
        <begin position="142"/>
        <end position="167"/>
    </location>
</feature>
<dbReference type="PROSITE" id="PS50850">
    <property type="entry name" value="MFS"/>
    <property type="match status" value="1"/>
</dbReference>
<organism evidence="8">
    <name type="scientific">hydrocarbon metagenome</name>
    <dbReference type="NCBI Taxonomy" id="938273"/>
    <lineage>
        <taxon>unclassified sequences</taxon>
        <taxon>metagenomes</taxon>
        <taxon>ecological metagenomes</taxon>
    </lineage>
</organism>
<feature type="transmembrane region" description="Helical" evidence="6">
    <location>
        <begin position="371"/>
        <end position="393"/>
    </location>
</feature>
<evidence type="ECO:0000256" key="6">
    <source>
        <dbReference type="SAM" id="Phobius"/>
    </source>
</evidence>